<feature type="region of interest" description="Disordered" evidence="13">
    <location>
        <begin position="359"/>
        <end position="380"/>
    </location>
</feature>
<dbReference type="EC" id="1.1.1.37" evidence="3"/>
<feature type="binding site" evidence="10">
    <location>
        <position position="157"/>
    </location>
    <ligand>
        <name>substrate</name>
    </ligand>
</feature>
<dbReference type="Pfam" id="PF02866">
    <property type="entry name" value="Ldh_1_C"/>
    <property type="match status" value="1"/>
</dbReference>
<dbReference type="GO" id="GO:0030060">
    <property type="term" value="F:L-malate dehydrogenase (NAD+) activity"/>
    <property type="evidence" value="ECO:0007669"/>
    <property type="project" value="UniProtKB-EC"/>
</dbReference>
<feature type="binding site" evidence="11">
    <location>
        <position position="132"/>
    </location>
    <ligand>
        <name>NAD(+)</name>
        <dbReference type="ChEBI" id="CHEBI:57540"/>
    </ligand>
</feature>
<dbReference type="KEGG" id="dvi:6627043"/>
<keyword evidence="17" id="KW-1185">Reference proteome</keyword>
<dbReference type="FunFam" id="3.40.50.720:FF:000268">
    <property type="entry name" value="Malate dehydrogenase"/>
    <property type="match status" value="1"/>
</dbReference>
<protein>
    <recommendedName>
        <fullName evidence="4">Malate dehydrogenase, mitochondrial</fullName>
        <ecNumber evidence="3">1.1.1.37</ecNumber>
    </recommendedName>
</protein>
<dbReference type="NCBIfam" id="TIGR01772">
    <property type="entry name" value="MDH_euk_gproteo"/>
    <property type="match status" value="1"/>
</dbReference>
<dbReference type="PIRSF" id="PIRSF000102">
    <property type="entry name" value="Lac_mal_DH"/>
    <property type="match status" value="1"/>
</dbReference>
<sequence>MLGCACTCLKVMLKAQNSSAVVQRKGNWSWNGLGVRNYKVTVVGAGGGIGQPLSMLLKQNPLIDELTLHDVGDIKGVAADLSHICTSTQVDFFDGVKQQELIDSLHDSHVVVVPAGLPRQPGMTRDQLEDANSGVAMAVSCAVGMACPEALLAFITNPINTIVPIAAEFLKAKGVFDPNRLFGVTSLDVVRAKTFIADYMNIDPATVEIPVIGGHAGKTILPIFSQCSPKFTGEDEDVKRLTERIQEAGTEVLNAKAGKGSATLSMAYAAAYFVNALLRGLNDEPGVIECAYVASDATELAFLATPLELGPNGIKKNLGLPSLNADEEAALQKLLPELRQNIERGISYAAKIIDAAKPDQEPIKEPDCKVEDSAKYAQSN</sequence>
<dbReference type="InterPro" id="IPR036291">
    <property type="entry name" value="NAD(P)-bd_dom_sf"/>
</dbReference>
<feature type="binding site" evidence="10">
    <location>
        <position position="119"/>
    </location>
    <ligand>
        <name>substrate</name>
    </ligand>
</feature>
<dbReference type="CDD" id="cd01337">
    <property type="entry name" value="MDH_glyoxysomal_mitochondrial"/>
    <property type="match status" value="1"/>
</dbReference>
<reference evidence="16 17" key="1">
    <citation type="journal article" date="2007" name="Nature">
        <title>Evolution of genes and genomes on the Drosophila phylogeny.</title>
        <authorList>
            <consortium name="Drosophila 12 Genomes Consortium"/>
            <person name="Clark A.G."/>
            <person name="Eisen M.B."/>
            <person name="Smith D.R."/>
            <person name="Bergman C.M."/>
            <person name="Oliver B."/>
            <person name="Markow T.A."/>
            <person name="Kaufman T.C."/>
            <person name="Kellis M."/>
            <person name="Gelbart W."/>
            <person name="Iyer V.N."/>
            <person name="Pollard D.A."/>
            <person name="Sackton T.B."/>
            <person name="Larracuente A.M."/>
            <person name="Singh N.D."/>
            <person name="Abad J.P."/>
            <person name="Abt D.N."/>
            <person name="Adryan B."/>
            <person name="Aguade M."/>
            <person name="Akashi H."/>
            <person name="Anderson W.W."/>
            <person name="Aquadro C.F."/>
            <person name="Ardell D.H."/>
            <person name="Arguello R."/>
            <person name="Artieri C.G."/>
            <person name="Barbash D.A."/>
            <person name="Barker D."/>
            <person name="Barsanti P."/>
            <person name="Batterham P."/>
            <person name="Batzoglou S."/>
            <person name="Begun D."/>
            <person name="Bhutkar A."/>
            <person name="Blanco E."/>
            <person name="Bosak S.A."/>
            <person name="Bradley R.K."/>
            <person name="Brand A.D."/>
            <person name="Brent M.R."/>
            <person name="Brooks A.N."/>
            <person name="Brown R.H."/>
            <person name="Butlin R.K."/>
            <person name="Caggese C."/>
            <person name="Calvi B.R."/>
            <person name="Bernardo de Carvalho A."/>
            <person name="Caspi A."/>
            <person name="Castrezana S."/>
            <person name="Celniker S.E."/>
            <person name="Chang J.L."/>
            <person name="Chapple C."/>
            <person name="Chatterji S."/>
            <person name="Chinwalla A."/>
            <person name="Civetta A."/>
            <person name="Clifton S.W."/>
            <person name="Comeron J.M."/>
            <person name="Costello J.C."/>
            <person name="Coyne J.A."/>
            <person name="Daub J."/>
            <person name="David R.G."/>
            <person name="Delcher A.L."/>
            <person name="Delehaunty K."/>
            <person name="Do C.B."/>
            <person name="Ebling H."/>
            <person name="Edwards K."/>
            <person name="Eickbush T."/>
            <person name="Evans J.D."/>
            <person name="Filipski A."/>
            <person name="Findeiss S."/>
            <person name="Freyhult E."/>
            <person name="Fulton L."/>
            <person name="Fulton R."/>
            <person name="Garcia A.C."/>
            <person name="Gardiner A."/>
            <person name="Garfield D.A."/>
            <person name="Garvin B.E."/>
            <person name="Gibson G."/>
            <person name="Gilbert D."/>
            <person name="Gnerre S."/>
            <person name="Godfrey J."/>
            <person name="Good R."/>
            <person name="Gotea V."/>
            <person name="Gravely B."/>
            <person name="Greenberg A.J."/>
            <person name="Griffiths-Jones S."/>
            <person name="Gross S."/>
            <person name="Guigo R."/>
            <person name="Gustafson E.A."/>
            <person name="Haerty W."/>
            <person name="Hahn M.W."/>
            <person name="Halligan D.L."/>
            <person name="Halpern A.L."/>
            <person name="Halter G.M."/>
            <person name="Han M.V."/>
            <person name="Heger A."/>
            <person name="Hillier L."/>
            <person name="Hinrichs A.S."/>
            <person name="Holmes I."/>
            <person name="Hoskins R.A."/>
            <person name="Hubisz M.J."/>
            <person name="Hultmark D."/>
            <person name="Huntley M.A."/>
            <person name="Jaffe D.B."/>
            <person name="Jagadeeshan S."/>
            <person name="Jeck W.R."/>
            <person name="Johnson J."/>
            <person name="Jones C.D."/>
            <person name="Jordan W.C."/>
            <person name="Karpen G.H."/>
            <person name="Kataoka E."/>
            <person name="Keightley P.D."/>
            <person name="Kheradpour P."/>
            <person name="Kirkness E.F."/>
            <person name="Koerich L.B."/>
            <person name="Kristiansen K."/>
            <person name="Kudrna D."/>
            <person name="Kulathinal R.J."/>
            <person name="Kumar S."/>
            <person name="Kwok R."/>
            <person name="Lander E."/>
            <person name="Langley C.H."/>
            <person name="Lapoint R."/>
            <person name="Lazzaro B.P."/>
            <person name="Lee S.J."/>
            <person name="Levesque L."/>
            <person name="Li R."/>
            <person name="Lin C.F."/>
            <person name="Lin M.F."/>
            <person name="Lindblad-Toh K."/>
            <person name="Llopart A."/>
            <person name="Long M."/>
            <person name="Low L."/>
            <person name="Lozovsky E."/>
            <person name="Lu J."/>
            <person name="Luo M."/>
            <person name="Machado C.A."/>
            <person name="Makalowski W."/>
            <person name="Marzo M."/>
            <person name="Matsuda M."/>
            <person name="Matzkin L."/>
            <person name="McAllister B."/>
            <person name="McBride C.S."/>
            <person name="McKernan B."/>
            <person name="McKernan K."/>
            <person name="Mendez-Lago M."/>
            <person name="Minx P."/>
            <person name="Mollenhauer M.U."/>
            <person name="Montooth K."/>
            <person name="Mount S.M."/>
            <person name="Mu X."/>
            <person name="Myers E."/>
            <person name="Negre B."/>
            <person name="Newfeld S."/>
            <person name="Nielsen R."/>
            <person name="Noor M.A."/>
            <person name="O'Grady P."/>
            <person name="Pachter L."/>
            <person name="Papaceit M."/>
            <person name="Parisi M.J."/>
            <person name="Parisi M."/>
            <person name="Parts L."/>
            <person name="Pedersen J.S."/>
            <person name="Pesole G."/>
            <person name="Phillippy A.M."/>
            <person name="Ponting C.P."/>
            <person name="Pop M."/>
            <person name="Porcelli D."/>
            <person name="Powell J.R."/>
            <person name="Prohaska S."/>
            <person name="Pruitt K."/>
            <person name="Puig M."/>
            <person name="Quesneville H."/>
            <person name="Ram K.R."/>
            <person name="Rand D."/>
            <person name="Rasmussen M.D."/>
            <person name="Reed L.K."/>
            <person name="Reenan R."/>
            <person name="Reily A."/>
            <person name="Remington K.A."/>
            <person name="Rieger T.T."/>
            <person name="Ritchie M.G."/>
            <person name="Robin C."/>
            <person name="Rogers Y.H."/>
            <person name="Rohde C."/>
            <person name="Rozas J."/>
            <person name="Rubenfield M.J."/>
            <person name="Ruiz A."/>
            <person name="Russo S."/>
            <person name="Salzberg S.L."/>
            <person name="Sanchez-Gracia A."/>
            <person name="Saranga D.J."/>
            <person name="Sato H."/>
            <person name="Schaeffer S.W."/>
            <person name="Schatz M.C."/>
            <person name="Schlenke T."/>
            <person name="Schwartz R."/>
            <person name="Segarra C."/>
            <person name="Singh R.S."/>
            <person name="Sirot L."/>
            <person name="Sirota M."/>
            <person name="Sisneros N.B."/>
            <person name="Smith C.D."/>
            <person name="Smith T.F."/>
            <person name="Spieth J."/>
            <person name="Stage D.E."/>
            <person name="Stark A."/>
            <person name="Stephan W."/>
            <person name="Strausberg R.L."/>
            <person name="Strempel S."/>
            <person name="Sturgill D."/>
            <person name="Sutton G."/>
            <person name="Sutton G.G."/>
            <person name="Tao W."/>
            <person name="Teichmann S."/>
            <person name="Tobari Y.N."/>
            <person name="Tomimura Y."/>
            <person name="Tsolas J.M."/>
            <person name="Valente V.L."/>
            <person name="Venter E."/>
            <person name="Venter J.C."/>
            <person name="Vicario S."/>
            <person name="Vieira F.G."/>
            <person name="Vilella A.J."/>
            <person name="Villasante A."/>
            <person name="Walenz B."/>
            <person name="Wang J."/>
            <person name="Wasserman M."/>
            <person name="Watts T."/>
            <person name="Wilson D."/>
            <person name="Wilson R.K."/>
            <person name="Wing R.A."/>
            <person name="Wolfner M.F."/>
            <person name="Wong A."/>
            <person name="Wong G.K."/>
            <person name="Wu C.I."/>
            <person name="Wu G."/>
            <person name="Yamamoto D."/>
            <person name="Yang H.P."/>
            <person name="Yang S.P."/>
            <person name="Yorke J.A."/>
            <person name="Yoshida K."/>
            <person name="Zdobnov E."/>
            <person name="Zhang P."/>
            <person name="Zhang Y."/>
            <person name="Zimin A.V."/>
            <person name="Baldwin J."/>
            <person name="Abdouelleil A."/>
            <person name="Abdulkadir J."/>
            <person name="Abebe A."/>
            <person name="Abera B."/>
            <person name="Abreu J."/>
            <person name="Acer S.C."/>
            <person name="Aftuck L."/>
            <person name="Alexander A."/>
            <person name="An P."/>
            <person name="Anderson E."/>
            <person name="Anderson S."/>
            <person name="Arachi H."/>
            <person name="Azer M."/>
            <person name="Bachantsang P."/>
            <person name="Barry A."/>
            <person name="Bayul T."/>
            <person name="Berlin A."/>
            <person name="Bessette D."/>
            <person name="Bloom T."/>
            <person name="Blye J."/>
            <person name="Boguslavskiy L."/>
            <person name="Bonnet C."/>
            <person name="Boukhgalter B."/>
            <person name="Bourzgui I."/>
            <person name="Brown A."/>
            <person name="Cahill P."/>
            <person name="Channer S."/>
            <person name="Cheshatsang Y."/>
            <person name="Chuda L."/>
            <person name="Citroen M."/>
            <person name="Collymore A."/>
            <person name="Cooke P."/>
            <person name="Costello M."/>
            <person name="D'Aco K."/>
            <person name="Daza R."/>
            <person name="De Haan G."/>
            <person name="DeGray S."/>
            <person name="DeMaso C."/>
            <person name="Dhargay N."/>
            <person name="Dooley K."/>
            <person name="Dooley E."/>
            <person name="Doricent M."/>
            <person name="Dorje P."/>
            <person name="Dorjee K."/>
            <person name="Dupes A."/>
            <person name="Elong R."/>
            <person name="Falk J."/>
            <person name="Farina A."/>
            <person name="Faro S."/>
            <person name="Ferguson D."/>
            <person name="Fisher S."/>
            <person name="Foley C.D."/>
            <person name="Franke A."/>
            <person name="Friedrich D."/>
            <person name="Gadbois L."/>
            <person name="Gearin G."/>
            <person name="Gearin C.R."/>
            <person name="Giannoukos G."/>
            <person name="Goode T."/>
            <person name="Graham J."/>
            <person name="Grandbois E."/>
            <person name="Grewal S."/>
            <person name="Gyaltsen K."/>
            <person name="Hafez N."/>
            <person name="Hagos B."/>
            <person name="Hall J."/>
            <person name="Henson C."/>
            <person name="Hollinger A."/>
            <person name="Honan T."/>
            <person name="Huard M.D."/>
            <person name="Hughes L."/>
            <person name="Hurhula B."/>
            <person name="Husby M.E."/>
            <person name="Kamat A."/>
            <person name="Kanga B."/>
            <person name="Kashin S."/>
            <person name="Khazanovich D."/>
            <person name="Kisner P."/>
            <person name="Lance K."/>
            <person name="Lara M."/>
            <person name="Lee W."/>
            <person name="Lennon N."/>
            <person name="Letendre F."/>
            <person name="LeVine R."/>
            <person name="Lipovsky A."/>
            <person name="Liu X."/>
            <person name="Liu J."/>
            <person name="Liu S."/>
            <person name="Lokyitsang T."/>
            <person name="Lokyitsang Y."/>
            <person name="Lubonja R."/>
            <person name="Lui A."/>
            <person name="MacDonald P."/>
            <person name="Magnisalis V."/>
            <person name="Maru K."/>
            <person name="Matthews C."/>
            <person name="McCusker W."/>
            <person name="McDonough S."/>
            <person name="Mehta T."/>
            <person name="Meldrim J."/>
            <person name="Meneus L."/>
            <person name="Mihai O."/>
            <person name="Mihalev A."/>
            <person name="Mihova T."/>
            <person name="Mittelman R."/>
            <person name="Mlenga V."/>
            <person name="Montmayeur A."/>
            <person name="Mulrain L."/>
            <person name="Navidi A."/>
            <person name="Naylor J."/>
            <person name="Negash T."/>
            <person name="Nguyen T."/>
            <person name="Nguyen N."/>
            <person name="Nicol R."/>
            <person name="Norbu C."/>
            <person name="Norbu N."/>
            <person name="Novod N."/>
            <person name="O'Neill B."/>
            <person name="Osman S."/>
            <person name="Markiewicz E."/>
            <person name="Oyono O.L."/>
            <person name="Patti C."/>
            <person name="Phunkhang P."/>
            <person name="Pierre F."/>
            <person name="Priest M."/>
            <person name="Raghuraman S."/>
            <person name="Rege F."/>
            <person name="Reyes R."/>
            <person name="Rise C."/>
            <person name="Rogov P."/>
            <person name="Ross K."/>
            <person name="Ryan E."/>
            <person name="Settipalli S."/>
            <person name="Shea T."/>
            <person name="Sherpa N."/>
            <person name="Shi L."/>
            <person name="Shih D."/>
            <person name="Sparrow T."/>
            <person name="Spaulding J."/>
            <person name="Stalker J."/>
            <person name="Stange-Thomann N."/>
            <person name="Stavropoulos S."/>
            <person name="Stone C."/>
            <person name="Strader C."/>
            <person name="Tesfaye S."/>
            <person name="Thomson T."/>
            <person name="Thoulutsang Y."/>
            <person name="Thoulutsang D."/>
            <person name="Topham K."/>
            <person name="Topping I."/>
            <person name="Tsamla T."/>
            <person name="Vassiliev H."/>
            <person name="Vo A."/>
            <person name="Wangchuk T."/>
            <person name="Wangdi T."/>
            <person name="Weiand M."/>
            <person name="Wilkinson J."/>
            <person name="Wilson A."/>
            <person name="Yadav S."/>
            <person name="Young G."/>
            <person name="Yu Q."/>
            <person name="Zembek L."/>
            <person name="Zhong D."/>
            <person name="Zimmer A."/>
            <person name="Zwirko Z."/>
            <person name="Jaffe D.B."/>
            <person name="Alvarez P."/>
            <person name="Brockman W."/>
            <person name="Butler J."/>
            <person name="Chin C."/>
            <person name="Gnerre S."/>
            <person name="Grabherr M."/>
            <person name="Kleber M."/>
            <person name="Mauceli E."/>
            <person name="MacCallum I."/>
        </authorList>
    </citation>
    <scope>NUCLEOTIDE SEQUENCE [LARGE SCALE GENOMIC DNA]</scope>
    <source>
        <strain evidence="17">Tucson 15010-1051.87</strain>
    </source>
</reference>
<dbReference type="OrthoDB" id="755699at2759"/>
<evidence type="ECO:0000256" key="2">
    <source>
        <dbReference type="ARBA" id="ARBA00011738"/>
    </source>
</evidence>
<comment type="catalytic activity">
    <reaction evidence="8">
        <text>(S)-malate + NAD(+) = oxaloacetate + NADH + H(+)</text>
        <dbReference type="Rhea" id="RHEA:21432"/>
        <dbReference type="ChEBI" id="CHEBI:15378"/>
        <dbReference type="ChEBI" id="CHEBI:15589"/>
        <dbReference type="ChEBI" id="CHEBI:16452"/>
        <dbReference type="ChEBI" id="CHEBI:57540"/>
        <dbReference type="ChEBI" id="CHEBI:57945"/>
        <dbReference type="EC" id="1.1.1.37"/>
    </reaction>
</comment>
<dbReference type="InterPro" id="IPR001236">
    <property type="entry name" value="Lactate/malate_DH_N"/>
</dbReference>
<evidence type="ECO:0000256" key="3">
    <source>
        <dbReference type="ARBA" id="ARBA00012995"/>
    </source>
</evidence>
<organism evidence="16 17">
    <name type="scientific">Drosophila virilis</name>
    <name type="common">Fruit fly</name>
    <dbReference type="NCBI Taxonomy" id="7244"/>
    <lineage>
        <taxon>Eukaryota</taxon>
        <taxon>Metazoa</taxon>
        <taxon>Ecdysozoa</taxon>
        <taxon>Arthropoda</taxon>
        <taxon>Hexapoda</taxon>
        <taxon>Insecta</taxon>
        <taxon>Pterygota</taxon>
        <taxon>Neoptera</taxon>
        <taxon>Endopterygota</taxon>
        <taxon>Diptera</taxon>
        <taxon>Brachycera</taxon>
        <taxon>Muscomorpha</taxon>
        <taxon>Ephydroidea</taxon>
        <taxon>Drosophilidae</taxon>
        <taxon>Drosophila</taxon>
    </lineage>
</organism>
<evidence type="ECO:0000256" key="8">
    <source>
        <dbReference type="ARBA" id="ARBA00048313"/>
    </source>
</evidence>
<evidence type="ECO:0000256" key="7">
    <source>
        <dbReference type="ARBA" id="ARBA00023027"/>
    </source>
</evidence>
<dbReference type="GO" id="GO:0006099">
    <property type="term" value="P:tricarboxylic acid cycle"/>
    <property type="evidence" value="ECO:0007669"/>
    <property type="project" value="UniProtKB-KW"/>
</dbReference>
<evidence type="ECO:0000256" key="10">
    <source>
        <dbReference type="PIRSR" id="PIRSR000102-2"/>
    </source>
</evidence>
<dbReference type="GO" id="GO:0019752">
    <property type="term" value="P:carboxylic acid metabolic process"/>
    <property type="evidence" value="ECO:0007669"/>
    <property type="project" value="InterPro"/>
</dbReference>
<feature type="binding site" evidence="11">
    <location>
        <begin position="155"/>
        <end position="157"/>
    </location>
    <ligand>
        <name>NAD(+)</name>
        <dbReference type="ChEBI" id="CHEBI:57540"/>
    </ligand>
</feature>
<dbReference type="Pfam" id="PF00056">
    <property type="entry name" value="Ldh_1_N"/>
    <property type="match status" value="1"/>
</dbReference>
<dbReference type="EMBL" id="CH940648">
    <property type="protein sequence ID" value="EDW61266.1"/>
    <property type="molecule type" value="Genomic_DNA"/>
</dbReference>
<evidence type="ECO:0000256" key="6">
    <source>
        <dbReference type="ARBA" id="ARBA00023002"/>
    </source>
</evidence>
<dbReference type="InterPro" id="IPR022383">
    <property type="entry name" value="Lactate/malate_DH_C"/>
</dbReference>
<gene>
    <name evidence="16" type="primary">Dvir\GJ20393</name>
    <name evidence="16" type="ORF">Dvir_GJ20393</name>
</gene>
<feature type="binding site" evidence="11">
    <location>
        <begin position="44"/>
        <end position="50"/>
    </location>
    <ligand>
        <name>NAD(+)</name>
        <dbReference type="ChEBI" id="CHEBI:57540"/>
    </ligand>
</feature>
<feature type="binding site" evidence="11">
    <location>
        <position position="70"/>
    </location>
    <ligand>
        <name>NAD(+)</name>
        <dbReference type="ChEBI" id="CHEBI:57540"/>
    </ligand>
</feature>
<dbReference type="SUPFAM" id="SSF51735">
    <property type="entry name" value="NAD(P)-binding Rossmann-fold domains"/>
    <property type="match status" value="1"/>
</dbReference>
<feature type="domain" description="Lactate/malate dehydrogenase N-terminal" evidence="14">
    <location>
        <begin position="39"/>
        <end position="183"/>
    </location>
</feature>
<dbReference type="InParanoid" id="B4LPS6"/>
<keyword evidence="7 11" id="KW-0520">NAD</keyword>
<dbReference type="SMR" id="B4LPS6"/>
<feature type="binding site" evidence="10">
    <location>
        <position position="191"/>
    </location>
    <ligand>
        <name>substrate</name>
    </ligand>
</feature>
<evidence type="ECO:0000313" key="16">
    <source>
        <dbReference type="EMBL" id="EDW61266.1"/>
    </source>
</evidence>
<feature type="binding site" evidence="11">
    <location>
        <position position="266"/>
    </location>
    <ligand>
        <name>NAD(+)</name>
        <dbReference type="ChEBI" id="CHEBI:57540"/>
    </ligand>
</feature>
<dbReference type="eggNOG" id="KOG1494">
    <property type="taxonomic scope" value="Eukaryota"/>
</dbReference>
<dbReference type="Gene3D" id="3.90.110.10">
    <property type="entry name" value="Lactate dehydrogenase/glycoside hydrolase, family 4, C-terminal"/>
    <property type="match status" value="1"/>
</dbReference>
<evidence type="ECO:0000256" key="9">
    <source>
        <dbReference type="PIRSR" id="PIRSR000102-1"/>
    </source>
</evidence>
<evidence type="ECO:0000256" key="5">
    <source>
        <dbReference type="ARBA" id="ARBA00022532"/>
    </source>
</evidence>
<comment type="similarity">
    <text evidence="1">Belongs to the LDH/MDH superfamily. MDH type 1 family.</text>
</comment>
<dbReference type="AlphaFoldDB" id="B4LPS6"/>
<evidence type="ECO:0000256" key="4">
    <source>
        <dbReference type="ARBA" id="ARBA00016075"/>
    </source>
</evidence>
<dbReference type="HOGENOM" id="CLU_047181_1_0_1"/>
<evidence type="ECO:0000256" key="13">
    <source>
        <dbReference type="SAM" id="MobiDB-lite"/>
    </source>
</evidence>
<dbReference type="InterPro" id="IPR001557">
    <property type="entry name" value="L-lactate/malate_DH"/>
</dbReference>
<evidence type="ECO:0000313" key="17">
    <source>
        <dbReference type="Proteomes" id="UP000008792"/>
    </source>
</evidence>
<dbReference type="PhylomeDB" id="B4LPS6"/>
<dbReference type="FunFam" id="3.90.110.10:FF:000001">
    <property type="entry name" value="Malate dehydrogenase"/>
    <property type="match status" value="1"/>
</dbReference>
<keyword evidence="6 12" id="KW-0560">Oxidoreductase</keyword>
<dbReference type="Proteomes" id="UP000008792">
    <property type="component" value="Unassembled WGS sequence"/>
</dbReference>
<comment type="subunit">
    <text evidence="2">Homodimer.</text>
</comment>
<feature type="active site" description="Proton acceptor" evidence="9">
    <location>
        <position position="215"/>
    </location>
</feature>
<dbReference type="PANTHER" id="PTHR11540">
    <property type="entry name" value="MALATE AND LACTATE DEHYDROGENASE"/>
    <property type="match status" value="1"/>
</dbReference>
<dbReference type="GO" id="GO:0005739">
    <property type="term" value="C:mitochondrion"/>
    <property type="evidence" value="ECO:0007669"/>
    <property type="project" value="TreeGrafter"/>
</dbReference>
<dbReference type="STRING" id="7244.B4LPS6"/>
<dbReference type="InterPro" id="IPR010097">
    <property type="entry name" value="Malate_DH_type1"/>
</dbReference>
<evidence type="ECO:0000256" key="11">
    <source>
        <dbReference type="PIRSR" id="PIRSR000102-3"/>
    </source>
</evidence>
<feature type="compositionally biased region" description="Basic and acidic residues" evidence="13">
    <location>
        <begin position="359"/>
        <end position="374"/>
    </location>
</feature>
<dbReference type="InterPro" id="IPR015955">
    <property type="entry name" value="Lactate_DH/Glyco_Ohase_4_C"/>
</dbReference>
<evidence type="ECO:0000259" key="15">
    <source>
        <dbReference type="Pfam" id="PF02866"/>
    </source>
</evidence>
<evidence type="ECO:0000259" key="14">
    <source>
        <dbReference type="Pfam" id="PF00056"/>
    </source>
</evidence>
<evidence type="ECO:0000256" key="1">
    <source>
        <dbReference type="ARBA" id="ARBA00008824"/>
    </source>
</evidence>
<dbReference type="PANTHER" id="PTHR11540:SF16">
    <property type="entry name" value="MALATE DEHYDROGENASE, MITOCHONDRIAL"/>
    <property type="match status" value="1"/>
</dbReference>
<name>B4LPS6_DROVI</name>
<dbReference type="Gene3D" id="3.40.50.720">
    <property type="entry name" value="NAD(P)-binding Rossmann-like Domain"/>
    <property type="match status" value="1"/>
</dbReference>
<feature type="domain" description="Lactate/malate dehydrogenase C-terminal" evidence="15">
    <location>
        <begin position="185"/>
        <end position="346"/>
    </location>
</feature>
<keyword evidence="5" id="KW-0816">Tricarboxylic acid cycle</keyword>
<dbReference type="SUPFAM" id="SSF56327">
    <property type="entry name" value="LDH C-terminal domain-like"/>
    <property type="match status" value="1"/>
</dbReference>
<proteinExistence type="inferred from homology"/>
<evidence type="ECO:0000256" key="12">
    <source>
        <dbReference type="RuleBase" id="RU003369"/>
    </source>
</evidence>
<feature type="binding site" evidence="10">
    <location>
        <position position="125"/>
    </location>
    <ligand>
        <name>substrate</name>
    </ligand>
</feature>
<accession>B4LPS6</accession>
<dbReference type="OMA" id="VINRVQF"/>